<proteinExistence type="predicted"/>
<dbReference type="HOGENOM" id="CLU_2427937_0_0_1"/>
<organism evidence="1 2">
    <name type="scientific">Pisolithus tinctorius Marx 270</name>
    <dbReference type="NCBI Taxonomy" id="870435"/>
    <lineage>
        <taxon>Eukaryota</taxon>
        <taxon>Fungi</taxon>
        <taxon>Dikarya</taxon>
        <taxon>Basidiomycota</taxon>
        <taxon>Agaricomycotina</taxon>
        <taxon>Agaricomycetes</taxon>
        <taxon>Agaricomycetidae</taxon>
        <taxon>Boletales</taxon>
        <taxon>Sclerodermatineae</taxon>
        <taxon>Pisolithaceae</taxon>
        <taxon>Pisolithus</taxon>
    </lineage>
</organism>
<name>A0A0C3JQM7_PISTI</name>
<keyword evidence="2" id="KW-1185">Reference proteome</keyword>
<accession>A0A0C3JQM7</accession>
<sequence>MLREFGGLLEDAAAEWKVTGVVLACLGHWKRVCASVMEPRNNRVWSKKQARGEENDQTLLVEKEDEECLVSLQRTQLYTSQSIALLSTDSG</sequence>
<dbReference type="Proteomes" id="UP000054217">
    <property type="component" value="Unassembled WGS sequence"/>
</dbReference>
<gene>
    <name evidence="1" type="ORF">M404DRAFT_994233</name>
</gene>
<dbReference type="AlphaFoldDB" id="A0A0C3JQM7"/>
<evidence type="ECO:0000313" key="1">
    <source>
        <dbReference type="EMBL" id="KIO11478.1"/>
    </source>
</evidence>
<dbReference type="InParanoid" id="A0A0C3JQM7"/>
<dbReference type="EMBL" id="KN831949">
    <property type="protein sequence ID" value="KIO11478.1"/>
    <property type="molecule type" value="Genomic_DNA"/>
</dbReference>
<reference evidence="2" key="2">
    <citation type="submission" date="2015-01" db="EMBL/GenBank/DDBJ databases">
        <title>Evolutionary Origins and Diversification of the Mycorrhizal Mutualists.</title>
        <authorList>
            <consortium name="DOE Joint Genome Institute"/>
            <consortium name="Mycorrhizal Genomics Consortium"/>
            <person name="Kohler A."/>
            <person name="Kuo A."/>
            <person name="Nagy L.G."/>
            <person name="Floudas D."/>
            <person name="Copeland A."/>
            <person name="Barry K.W."/>
            <person name="Cichocki N."/>
            <person name="Veneault-Fourrey C."/>
            <person name="LaButti K."/>
            <person name="Lindquist E.A."/>
            <person name="Lipzen A."/>
            <person name="Lundell T."/>
            <person name="Morin E."/>
            <person name="Murat C."/>
            <person name="Riley R."/>
            <person name="Ohm R."/>
            <person name="Sun H."/>
            <person name="Tunlid A."/>
            <person name="Henrissat B."/>
            <person name="Grigoriev I.V."/>
            <person name="Hibbett D.S."/>
            <person name="Martin F."/>
        </authorList>
    </citation>
    <scope>NUCLEOTIDE SEQUENCE [LARGE SCALE GENOMIC DNA]</scope>
    <source>
        <strain evidence="2">Marx 270</strain>
    </source>
</reference>
<reference evidence="1 2" key="1">
    <citation type="submission" date="2014-04" db="EMBL/GenBank/DDBJ databases">
        <authorList>
            <consortium name="DOE Joint Genome Institute"/>
            <person name="Kuo A."/>
            <person name="Kohler A."/>
            <person name="Costa M.D."/>
            <person name="Nagy L.G."/>
            <person name="Floudas D."/>
            <person name="Copeland A."/>
            <person name="Barry K.W."/>
            <person name="Cichocki N."/>
            <person name="Veneault-Fourrey C."/>
            <person name="LaButti K."/>
            <person name="Lindquist E.A."/>
            <person name="Lipzen A."/>
            <person name="Lundell T."/>
            <person name="Morin E."/>
            <person name="Murat C."/>
            <person name="Sun H."/>
            <person name="Tunlid A."/>
            <person name="Henrissat B."/>
            <person name="Grigoriev I.V."/>
            <person name="Hibbett D.S."/>
            <person name="Martin F."/>
            <person name="Nordberg H.P."/>
            <person name="Cantor M.N."/>
            <person name="Hua S.X."/>
        </authorList>
    </citation>
    <scope>NUCLEOTIDE SEQUENCE [LARGE SCALE GENOMIC DNA]</scope>
    <source>
        <strain evidence="1 2">Marx 270</strain>
    </source>
</reference>
<protein>
    <submittedName>
        <fullName evidence="1">Uncharacterized protein</fullName>
    </submittedName>
</protein>
<evidence type="ECO:0000313" key="2">
    <source>
        <dbReference type="Proteomes" id="UP000054217"/>
    </source>
</evidence>